<dbReference type="HOGENOM" id="CLU_023257_0_1_11"/>
<dbReference type="InterPro" id="IPR036264">
    <property type="entry name" value="Bact_exopeptidase_dim_dom"/>
</dbReference>
<dbReference type="eggNOG" id="COG1473">
    <property type="taxonomic scope" value="Bacteria"/>
</dbReference>
<name>E3J204_PSEI1</name>
<keyword evidence="1" id="KW-0479">Metal-binding</keyword>
<feature type="compositionally biased region" description="Low complexity" evidence="2">
    <location>
        <begin position="28"/>
        <end position="54"/>
    </location>
</feature>
<accession>E3J204</accession>
<reference evidence="4 5" key="1">
    <citation type="submission" date="2010-10" db="EMBL/GenBank/DDBJ databases">
        <title>Complete sequence of Frankia sp. EuI1c.</title>
        <authorList>
            <consortium name="US DOE Joint Genome Institute"/>
            <person name="Lucas S."/>
            <person name="Copeland A."/>
            <person name="Lapidus A."/>
            <person name="Cheng J.-F."/>
            <person name="Bruce D."/>
            <person name="Goodwin L."/>
            <person name="Pitluck S."/>
            <person name="Chertkov O."/>
            <person name="Detter J.C."/>
            <person name="Han C."/>
            <person name="Tapia R."/>
            <person name="Land M."/>
            <person name="Hauser L."/>
            <person name="Jeffries C."/>
            <person name="Kyrpides N."/>
            <person name="Ivanova N."/>
            <person name="Mikhailova N."/>
            <person name="Beauchemin N."/>
            <person name="Sen A."/>
            <person name="Sur S.A."/>
            <person name="Gtari M."/>
            <person name="Wall L."/>
            <person name="Tisa L."/>
            <person name="Woyke T."/>
        </authorList>
    </citation>
    <scope>NUCLEOTIDE SEQUENCE [LARGE SCALE GENOMIC DNA]</scope>
    <source>
        <strain evidence="5">DSM 45817 / CECT 9037 / EuI1c</strain>
    </source>
</reference>
<dbReference type="Pfam" id="PF01546">
    <property type="entry name" value="Peptidase_M20"/>
    <property type="match status" value="1"/>
</dbReference>
<keyword evidence="1" id="KW-0464">Manganese</keyword>
<dbReference type="Pfam" id="PF07687">
    <property type="entry name" value="M20_dimer"/>
    <property type="match status" value="1"/>
</dbReference>
<dbReference type="PANTHER" id="PTHR11014">
    <property type="entry name" value="PEPTIDASE M20 FAMILY MEMBER"/>
    <property type="match status" value="1"/>
</dbReference>
<evidence type="ECO:0000313" key="4">
    <source>
        <dbReference type="EMBL" id="ADP84109.1"/>
    </source>
</evidence>
<proteinExistence type="predicted"/>
<dbReference type="EC" id="3.5.1.47" evidence="4"/>
<dbReference type="SUPFAM" id="SSF55031">
    <property type="entry name" value="Bacterial exopeptidase dimerisation domain"/>
    <property type="match status" value="1"/>
</dbReference>
<dbReference type="Gene3D" id="3.30.70.360">
    <property type="match status" value="1"/>
</dbReference>
<feature type="binding site" evidence="1">
    <location>
        <position position="178"/>
    </location>
    <ligand>
        <name>Mn(2+)</name>
        <dbReference type="ChEBI" id="CHEBI:29035"/>
        <label>2</label>
    </ligand>
</feature>
<dbReference type="AlphaFoldDB" id="E3J204"/>
<comment type="cofactor">
    <cofactor evidence="1">
        <name>Mn(2+)</name>
        <dbReference type="ChEBI" id="CHEBI:29035"/>
    </cofactor>
    <text evidence="1">The Mn(2+) ion enhances activity.</text>
</comment>
<dbReference type="PIRSF" id="PIRSF005962">
    <property type="entry name" value="Pept_M20D_amidohydro"/>
    <property type="match status" value="1"/>
</dbReference>
<feature type="binding site" evidence="1">
    <location>
        <position position="241"/>
    </location>
    <ligand>
        <name>Mn(2+)</name>
        <dbReference type="ChEBI" id="CHEBI:29035"/>
        <label>2</label>
    </ligand>
</feature>
<sequence length="469" mass="48571">MSDNVSAQPAVATDGAGPPLEADGPAESVRPTSSTPASPTAASSAPVGSASAGSASGGRGTAGWGAARASAFVRDWFARHETELVEFRRDLHMHPELGRQEHRTAERIVDRLTAAGLRPRRLADIPGVWCDIATGGPSEAAEVEGPVVMLRADMDALPLQDAKDVPYASTVPGVCHACGHDVHTTVVLGAGLALAEYARHSPLPGTVRLLFQPAEETMPGGALEVIDAGVLKPVGAALTVHCDPALDVGTIGLRPGPITSAADLVEITLAGPGGHTSRPQNTVDLIYALGALITQLPAALNRRIDPRSALALVWGQVQAGTVPNAIPRTAQVRGTVRTLSRDTWETAPELIEQLAHQIVAPFGADIVVDYRQGVPPVVNASEFVDAYDAAVTAAFGHGAATTVAQSLGGEDFGWYLTHVPGALARLGTRTPGGETYDLHQGDYLVDERAIGVGVRLLAGAALESFSRLG</sequence>
<keyword evidence="4" id="KW-0378">Hydrolase</keyword>
<dbReference type="PANTHER" id="PTHR11014:SF63">
    <property type="entry name" value="METALLOPEPTIDASE, PUTATIVE (AFU_ORTHOLOGUE AFUA_6G09600)-RELATED"/>
    <property type="match status" value="1"/>
</dbReference>
<feature type="binding site" evidence="1">
    <location>
        <position position="439"/>
    </location>
    <ligand>
        <name>Mn(2+)</name>
        <dbReference type="ChEBI" id="CHEBI:29035"/>
        <label>2</label>
    </ligand>
</feature>
<dbReference type="RefSeq" id="WP_013427227.1">
    <property type="nucleotide sequence ID" value="NC_014666.1"/>
</dbReference>
<dbReference type="Gene3D" id="3.40.630.10">
    <property type="entry name" value="Zn peptidases"/>
    <property type="match status" value="1"/>
</dbReference>
<dbReference type="Proteomes" id="UP000002484">
    <property type="component" value="Chromosome"/>
</dbReference>
<dbReference type="InParanoid" id="E3J204"/>
<dbReference type="KEGG" id="fri:FraEuI1c_6125"/>
<feature type="binding site" evidence="1">
    <location>
        <position position="216"/>
    </location>
    <ligand>
        <name>Mn(2+)</name>
        <dbReference type="ChEBI" id="CHEBI:29035"/>
        <label>2</label>
    </ligand>
</feature>
<feature type="region of interest" description="Disordered" evidence="2">
    <location>
        <begin position="1"/>
        <end position="63"/>
    </location>
</feature>
<dbReference type="NCBIfam" id="TIGR01891">
    <property type="entry name" value="amidohydrolases"/>
    <property type="match status" value="1"/>
</dbReference>
<evidence type="ECO:0000256" key="2">
    <source>
        <dbReference type="SAM" id="MobiDB-lite"/>
    </source>
</evidence>
<dbReference type="GO" id="GO:0050118">
    <property type="term" value="F:N-acetyldiaminopimelate deacetylase activity"/>
    <property type="evidence" value="ECO:0007669"/>
    <property type="project" value="UniProtKB-EC"/>
</dbReference>
<dbReference type="FunCoup" id="E3J204">
    <property type="interactions" value="20"/>
</dbReference>
<dbReference type="GO" id="GO:0046872">
    <property type="term" value="F:metal ion binding"/>
    <property type="evidence" value="ECO:0007669"/>
    <property type="project" value="UniProtKB-KW"/>
</dbReference>
<organism evidence="4 5">
    <name type="scientific">Pseudofrankia inefficax (strain DSM 45817 / CECT 9037 / DDB 130130 / EuI1c)</name>
    <name type="common">Frankia inefficax</name>
    <dbReference type="NCBI Taxonomy" id="298654"/>
    <lineage>
        <taxon>Bacteria</taxon>
        <taxon>Bacillati</taxon>
        <taxon>Actinomycetota</taxon>
        <taxon>Actinomycetes</taxon>
        <taxon>Frankiales</taxon>
        <taxon>Frankiaceae</taxon>
        <taxon>Pseudofrankia</taxon>
    </lineage>
</organism>
<evidence type="ECO:0000259" key="3">
    <source>
        <dbReference type="Pfam" id="PF07687"/>
    </source>
</evidence>
<dbReference type="SUPFAM" id="SSF53187">
    <property type="entry name" value="Zn-dependent exopeptidases"/>
    <property type="match status" value="1"/>
</dbReference>
<evidence type="ECO:0000256" key="1">
    <source>
        <dbReference type="PIRSR" id="PIRSR005962-1"/>
    </source>
</evidence>
<protein>
    <submittedName>
        <fullName evidence="4">Amidohydrolase</fullName>
        <ecNumber evidence="4">3.5.1.47</ecNumber>
    </submittedName>
</protein>
<dbReference type="EMBL" id="CP002299">
    <property type="protein sequence ID" value="ADP84109.1"/>
    <property type="molecule type" value="Genomic_DNA"/>
</dbReference>
<dbReference type="InterPro" id="IPR011650">
    <property type="entry name" value="Peptidase_M20_dimer"/>
</dbReference>
<keyword evidence="5" id="KW-1185">Reference proteome</keyword>
<feature type="binding site" evidence="1">
    <location>
        <position position="180"/>
    </location>
    <ligand>
        <name>Mn(2+)</name>
        <dbReference type="ChEBI" id="CHEBI:29035"/>
        <label>2</label>
    </ligand>
</feature>
<gene>
    <name evidence="4" type="ordered locus">FraEuI1c_6125</name>
</gene>
<feature type="domain" description="Peptidase M20 dimerisation" evidence="3">
    <location>
        <begin position="265"/>
        <end position="356"/>
    </location>
</feature>
<dbReference type="InterPro" id="IPR017439">
    <property type="entry name" value="Amidohydrolase"/>
</dbReference>
<evidence type="ECO:0000313" key="5">
    <source>
        <dbReference type="Proteomes" id="UP000002484"/>
    </source>
</evidence>
<dbReference type="STRING" id="298654.FraEuI1c_6125"/>
<dbReference type="InterPro" id="IPR002933">
    <property type="entry name" value="Peptidase_M20"/>
</dbReference>